<accession>A8RSH8</accession>
<dbReference type="Proteomes" id="UP000005396">
    <property type="component" value="Unassembled WGS sequence"/>
</dbReference>
<comment type="caution">
    <text evidence="1">The sequence shown here is derived from an EMBL/GenBank/DDBJ whole genome shotgun (WGS) entry which is preliminary data.</text>
</comment>
<proteinExistence type="predicted"/>
<sequence length="37" mass="4133">MCAVACISINRMNFSPCYDMMGNKPQQKTGEYNGNTN</sequence>
<dbReference type="AlphaFoldDB" id="A8RSH8"/>
<dbReference type="EMBL" id="ABCC02000029">
    <property type="protein sequence ID" value="EDP16559.1"/>
    <property type="molecule type" value="Genomic_DNA"/>
</dbReference>
<dbReference type="PaxDb" id="411902-CLOBOL_03327"/>
<reference evidence="1 2" key="2">
    <citation type="submission" date="2007-09" db="EMBL/GenBank/DDBJ databases">
        <title>Draft genome sequence of Clostridium bolteae (ATCC BAA-613).</title>
        <authorList>
            <person name="Sudarsanam P."/>
            <person name="Ley R."/>
            <person name="Guruge J."/>
            <person name="Turnbaugh P.J."/>
            <person name="Mahowald M."/>
            <person name="Liep D."/>
            <person name="Gordon J."/>
        </authorList>
    </citation>
    <scope>NUCLEOTIDE SEQUENCE [LARGE SCALE GENOMIC DNA]</scope>
    <source>
        <strain evidence="2">ATCC BAA-613 / DSM 15670 / CCUG 46953 / JCM 12243 / WAL 16351</strain>
    </source>
</reference>
<evidence type="ECO:0000313" key="2">
    <source>
        <dbReference type="Proteomes" id="UP000005396"/>
    </source>
</evidence>
<reference evidence="1 2" key="1">
    <citation type="submission" date="2007-08" db="EMBL/GenBank/DDBJ databases">
        <authorList>
            <person name="Fulton L."/>
            <person name="Clifton S."/>
            <person name="Fulton B."/>
            <person name="Xu J."/>
            <person name="Minx P."/>
            <person name="Pepin K.H."/>
            <person name="Johnson M."/>
            <person name="Thiruvilangam P."/>
            <person name="Bhonagiri V."/>
            <person name="Nash W.E."/>
            <person name="Mardis E.R."/>
            <person name="Wilson R.K."/>
        </authorList>
    </citation>
    <scope>NUCLEOTIDE SEQUENCE [LARGE SCALE GENOMIC DNA]</scope>
    <source>
        <strain evidence="2">ATCC BAA-613 / DSM 15670 / CCUG 46953 / JCM 12243 / WAL 16351</strain>
    </source>
</reference>
<name>A8RSH8_ENTBW</name>
<evidence type="ECO:0000313" key="1">
    <source>
        <dbReference type="EMBL" id="EDP16559.1"/>
    </source>
</evidence>
<organism evidence="1 2">
    <name type="scientific">Enterocloster bolteae (strain ATCC BAA-613 / DSM 15670 / CCUG 46953 / JCM 12243 / WAL 16351)</name>
    <name type="common">Clostridium bolteae</name>
    <dbReference type="NCBI Taxonomy" id="411902"/>
    <lineage>
        <taxon>Bacteria</taxon>
        <taxon>Bacillati</taxon>
        <taxon>Bacillota</taxon>
        <taxon>Clostridia</taxon>
        <taxon>Lachnospirales</taxon>
        <taxon>Lachnospiraceae</taxon>
        <taxon>Enterocloster</taxon>
    </lineage>
</organism>
<protein>
    <submittedName>
        <fullName evidence="1">Uncharacterized protein</fullName>
    </submittedName>
</protein>
<gene>
    <name evidence="1" type="ORF">CLOBOL_03327</name>
</gene>
<dbReference type="HOGENOM" id="CLU_3342190_0_0_9"/>